<proteinExistence type="predicted"/>
<dbReference type="EMBL" id="GBEZ01018018">
    <property type="protein sequence ID" value="JAC68376.1"/>
    <property type="molecule type" value="Transcribed_RNA"/>
</dbReference>
<dbReference type="AlphaFoldDB" id="A0A061RCZ0"/>
<gene>
    <name evidence="2" type="ORF">TSPGSL018_8881</name>
</gene>
<sequence length="186" mass="19871">RRGGEERAKALARGKPGQSGGKEDAERLQFGVSLGERGRGGALSARVAASACPQFSPLCRAESRKPLLPESIPHMLSQERIGPLHPACILLLNLPSWWEGANRASHHGPPVDPSCRAHSCAHGLRRGAATRQGAARRLPPWRTSGRCPAPSTALRRAAAAGAKRRRRPPGASSRRGPRCTATSRRL</sequence>
<feature type="region of interest" description="Disordered" evidence="1">
    <location>
        <begin position="1"/>
        <end position="26"/>
    </location>
</feature>
<evidence type="ECO:0000313" key="2">
    <source>
        <dbReference type="EMBL" id="JAC68376.1"/>
    </source>
</evidence>
<name>A0A061RCZ0_9CHLO</name>
<reference evidence="2" key="1">
    <citation type="submission" date="2014-05" db="EMBL/GenBank/DDBJ databases">
        <title>The transcriptome of the halophilic microalga Tetraselmis sp. GSL018 isolated from the Great Salt Lake, Utah.</title>
        <authorList>
            <person name="Jinkerson R.E."/>
            <person name="D'Adamo S."/>
            <person name="Posewitz M.C."/>
        </authorList>
    </citation>
    <scope>NUCLEOTIDE SEQUENCE</scope>
    <source>
        <strain evidence="2">GSL018</strain>
    </source>
</reference>
<feature type="region of interest" description="Disordered" evidence="1">
    <location>
        <begin position="126"/>
        <end position="186"/>
    </location>
</feature>
<feature type="compositionally biased region" description="Low complexity" evidence="1">
    <location>
        <begin position="148"/>
        <end position="161"/>
    </location>
</feature>
<protein>
    <submittedName>
        <fullName evidence="2">Uncharacterized protein</fullName>
    </submittedName>
</protein>
<feature type="compositionally biased region" description="Low complexity" evidence="1">
    <location>
        <begin position="126"/>
        <end position="137"/>
    </location>
</feature>
<organism evidence="2">
    <name type="scientific">Tetraselmis sp. GSL018</name>
    <dbReference type="NCBI Taxonomy" id="582737"/>
    <lineage>
        <taxon>Eukaryota</taxon>
        <taxon>Viridiplantae</taxon>
        <taxon>Chlorophyta</taxon>
        <taxon>core chlorophytes</taxon>
        <taxon>Chlorodendrophyceae</taxon>
        <taxon>Chlorodendrales</taxon>
        <taxon>Chlorodendraceae</taxon>
        <taxon>Tetraselmis</taxon>
    </lineage>
</organism>
<evidence type="ECO:0000256" key="1">
    <source>
        <dbReference type="SAM" id="MobiDB-lite"/>
    </source>
</evidence>
<feature type="non-terminal residue" evidence="2">
    <location>
        <position position="1"/>
    </location>
</feature>
<accession>A0A061RCZ0</accession>